<evidence type="ECO:0000256" key="1">
    <source>
        <dbReference type="SAM" id="SignalP"/>
    </source>
</evidence>
<evidence type="ECO:0000313" key="2">
    <source>
        <dbReference type="EMBL" id="EFX88576.1"/>
    </source>
</evidence>
<accession>E9FVL1</accession>
<sequence length="225" mass="24508">MKQSIVLAFLAISVAVAVQPSPMEVFLMGYRYGLAASKQSVFGSIDTQVPQPVSRSSKTNSAASRASFRSIDDDALESSGVPIFTMDGSPSGKRYRQLSAAGVVPLRREETLVFRKTFPENMYPNSDFVSYGTNCDFSAETPLYIVQNVTDPVKCGSHFCYGDRRCTHFAHHYSTNLCRIISSFGSGSSLVSRVTDIQAGFICGLIPNRACNPNSSLQKCITLDV</sequence>
<dbReference type="EMBL" id="GL732525">
    <property type="protein sequence ID" value="EFX88576.1"/>
    <property type="molecule type" value="Genomic_DNA"/>
</dbReference>
<proteinExistence type="predicted"/>
<evidence type="ECO:0008006" key="4">
    <source>
        <dbReference type="Google" id="ProtNLM"/>
    </source>
</evidence>
<organism evidence="2 3">
    <name type="scientific">Daphnia pulex</name>
    <name type="common">Water flea</name>
    <dbReference type="NCBI Taxonomy" id="6669"/>
    <lineage>
        <taxon>Eukaryota</taxon>
        <taxon>Metazoa</taxon>
        <taxon>Ecdysozoa</taxon>
        <taxon>Arthropoda</taxon>
        <taxon>Crustacea</taxon>
        <taxon>Branchiopoda</taxon>
        <taxon>Diplostraca</taxon>
        <taxon>Cladocera</taxon>
        <taxon>Anomopoda</taxon>
        <taxon>Daphniidae</taxon>
        <taxon>Daphnia</taxon>
    </lineage>
</organism>
<protein>
    <recommendedName>
        <fullName evidence="4">Apple domain-containing protein</fullName>
    </recommendedName>
</protein>
<feature type="chain" id="PRO_5003240366" description="Apple domain-containing protein" evidence="1">
    <location>
        <begin position="18"/>
        <end position="225"/>
    </location>
</feature>
<dbReference type="KEGG" id="dpx:DAPPUDRAFT_220756"/>
<keyword evidence="3" id="KW-1185">Reference proteome</keyword>
<dbReference type="HOGENOM" id="CLU_1231023_0_0_1"/>
<dbReference type="InParanoid" id="E9FVL1"/>
<reference evidence="2 3" key="1">
    <citation type="journal article" date="2011" name="Science">
        <title>The ecoresponsive genome of Daphnia pulex.</title>
        <authorList>
            <person name="Colbourne J.K."/>
            <person name="Pfrender M.E."/>
            <person name="Gilbert D."/>
            <person name="Thomas W.K."/>
            <person name="Tucker A."/>
            <person name="Oakley T.H."/>
            <person name="Tokishita S."/>
            <person name="Aerts A."/>
            <person name="Arnold G.J."/>
            <person name="Basu M.K."/>
            <person name="Bauer D.J."/>
            <person name="Caceres C.E."/>
            <person name="Carmel L."/>
            <person name="Casola C."/>
            <person name="Choi J.H."/>
            <person name="Detter J.C."/>
            <person name="Dong Q."/>
            <person name="Dusheyko S."/>
            <person name="Eads B.D."/>
            <person name="Frohlich T."/>
            <person name="Geiler-Samerotte K.A."/>
            <person name="Gerlach D."/>
            <person name="Hatcher P."/>
            <person name="Jogdeo S."/>
            <person name="Krijgsveld J."/>
            <person name="Kriventseva E.V."/>
            <person name="Kultz D."/>
            <person name="Laforsch C."/>
            <person name="Lindquist E."/>
            <person name="Lopez J."/>
            <person name="Manak J.R."/>
            <person name="Muller J."/>
            <person name="Pangilinan J."/>
            <person name="Patwardhan R.P."/>
            <person name="Pitluck S."/>
            <person name="Pritham E.J."/>
            <person name="Rechtsteiner A."/>
            <person name="Rho M."/>
            <person name="Rogozin I.B."/>
            <person name="Sakarya O."/>
            <person name="Salamov A."/>
            <person name="Schaack S."/>
            <person name="Shapiro H."/>
            <person name="Shiga Y."/>
            <person name="Skalitzky C."/>
            <person name="Smith Z."/>
            <person name="Souvorov A."/>
            <person name="Sung W."/>
            <person name="Tang Z."/>
            <person name="Tsuchiya D."/>
            <person name="Tu H."/>
            <person name="Vos H."/>
            <person name="Wang M."/>
            <person name="Wolf Y.I."/>
            <person name="Yamagata H."/>
            <person name="Yamada T."/>
            <person name="Ye Y."/>
            <person name="Shaw J.R."/>
            <person name="Andrews J."/>
            <person name="Crease T.J."/>
            <person name="Tang H."/>
            <person name="Lucas S.M."/>
            <person name="Robertson H.M."/>
            <person name="Bork P."/>
            <person name="Koonin E.V."/>
            <person name="Zdobnov E.M."/>
            <person name="Grigoriev I.V."/>
            <person name="Lynch M."/>
            <person name="Boore J.L."/>
        </authorList>
    </citation>
    <scope>NUCLEOTIDE SEQUENCE [LARGE SCALE GENOMIC DNA]</scope>
</reference>
<feature type="signal peptide" evidence="1">
    <location>
        <begin position="1"/>
        <end position="17"/>
    </location>
</feature>
<evidence type="ECO:0000313" key="3">
    <source>
        <dbReference type="Proteomes" id="UP000000305"/>
    </source>
</evidence>
<name>E9FVL1_DAPPU</name>
<gene>
    <name evidence="2" type="ORF">DAPPUDRAFT_220756</name>
</gene>
<dbReference type="AlphaFoldDB" id="E9FVL1"/>
<keyword evidence="1" id="KW-0732">Signal</keyword>
<dbReference type="Proteomes" id="UP000000305">
    <property type="component" value="Unassembled WGS sequence"/>
</dbReference>
<dbReference type="OrthoDB" id="6342707at2759"/>